<dbReference type="GO" id="GO:0005737">
    <property type="term" value="C:cytoplasm"/>
    <property type="evidence" value="ECO:0007669"/>
    <property type="project" value="UniProtKB-SubCell"/>
</dbReference>
<dbReference type="KEGG" id="qso:IRL76_06625"/>
<evidence type="ECO:0000256" key="1">
    <source>
        <dbReference type="ARBA" id="ARBA00009741"/>
    </source>
</evidence>
<evidence type="ECO:0000256" key="4">
    <source>
        <dbReference type="ARBA" id="ARBA00022679"/>
    </source>
</evidence>
<dbReference type="InterPro" id="IPR004498">
    <property type="entry name" value="Ribosomal_PrmA_MeTrfase"/>
</dbReference>
<keyword evidence="7" id="KW-0687">Ribonucleoprotein</keyword>
<keyword evidence="2 6" id="KW-0963">Cytoplasm</keyword>
<dbReference type="GO" id="GO:0005840">
    <property type="term" value="C:ribosome"/>
    <property type="evidence" value="ECO:0007669"/>
    <property type="project" value="UniProtKB-KW"/>
</dbReference>
<keyword evidence="3 6" id="KW-0489">Methyltransferase</keyword>
<evidence type="ECO:0000313" key="7">
    <source>
        <dbReference type="EMBL" id="QPD00197.1"/>
    </source>
</evidence>
<protein>
    <recommendedName>
        <fullName evidence="6">Ribosomal protein L11 methyltransferase</fullName>
        <shortName evidence="6">L11 Mtase</shortName>
        <ecNumber evidence="6">2.1.1.-</ecNumber>
    </recommendedName>
</protein>
<dbReference type="SUPFAM" id="SSF53335">
    <property type="entry name" value="S-adenosyl-L-methionine-dependent methyltransferases"/>
    <property type="match status" value="1"/>
</dbReference>
<feature type="binding site" evidence="6">
    <location>
        <position position="153"/>
    </location>
    <ligand>
        <name>S-adenosyl-L-methionine</name>
        <dbReference type="ChEBI" id="CHEBI:59789"/>
    </ligand>
</feature>
<proteinExistence type="inferred from homology"/>
<feature type="binding site" evidence="6">
    <location>
        <position position="177"/>
    </location>
    <ligand>
        <name>S-adenosyl-L-methionine</name>
        <dbReference type="ChEBI" id="CHEBI:59789"/>
    </ligand>
</feature>
<dbReference type="EC" id="2.1.1.-" evidence="6"/>
<keyword evidence="8" id="KW-1185">Reference proteome</keyword>
<dbReference type="InterPro" id="IPR050078">
    <property type="entry name" value="Ribosomal_L11_MeTrfase_PrmA"/>
</dbReference>
<dbReference type="HAMAP" id="MF_00735">
    <property type="entry name" value="Methyltr_PrmA"/>
    <property type="match status" value="1"/>
</dbReference>
<evidence type="ECO:0000256" key="6">
    <source>
        <dbReference type="HAMAP-Rule" id="MF_00735"/>
    </source>
</evidence>
<comment type="catalytic activity">
    <reaction evidence="6">
        <text>L-lysyl-[protein] + 3 S-adenosyl-L-methionine = N(6),N(6),N(6)-trimethyl-L-lysyl-[protein] + 3 S-adenosyl-L-homocysteine + 3 H(+)</text>
        <dbReference type="Rhea" id="RHEA:54192"/>
        <dbReference type="Rhea" id="RHEA-COMP:9752"/>
        <dbReference type="Rhea" id="RHEA-COMP:13826"/>
        <dbReference type="ChEBI" id="CHEBI:15378"/>
        <dbReference type="ChEBI" id="CHEBI:29969"/>
        <dbReference type="ChEBI" id="CHEBI:57856"/>
        <dbReference type="ChEBI" id="CHEBI:59789"/>
        <dbReference type="ChEBI" id="CHEBI:61961"/>
    </reaction>
</comment>
<dbReference type="AlphaFoldDB" id="A0A7S8F6U2"/>
<evidence type="ECO:0000256" key="5">
    <source>
        <dbReference type="ARBA" id="ARBA00022691"/>
    </source>
</evidence>
<keyword evidence="5 6" id="KW-0949">S-adenosyl-L-methionine</keyword>
<gene>
    <name evidence="6" type="primary">prmA</name>
    <name evidence="7" type="ORF">IRL76_06625</name>
</gene>
<dbReference type="Proteomes" id="UP000594459">
    <property type="component" value="Chromosome"/>
</dbReference>
<keyword evidence="4 6" id="KW-0808">Transferase</keyword>
<organism evidence="7 8">
    <name type="scientific">Qipengyuania soli</name>
    <dbReference type="NCBI Taxonomy" id="2782568"/>
    <lineage>
        <taxon>Bacteria</taxon>
        <taxon>Pseudomonadati</taxon>
        <taxon>Pseudomonadota</taxon>
        <taxon>Alphaproteobacteria</taxon>
        <taxon>Sphingomonadales</taxon>
        <taxon>Erythrobacteraceae</taxon>
        <taxon>Qipengyuania</taxon>
    </lineage>
</organism>
<reference evidence="7 8" key="1">
    <citation type="submission" date="2020-11" db="EMBL/GenBank/DDBJ databases">
        <title>The genome sequence of Erythrobacter sp. 6D36.</title>
        <authorList>
            <person name="Liu Y."/>
        </authorList>
    </citation>
    <scope>NUCLEOTIDE SEQUENCE [LARGE SCALE GENOMIC DNA]</scope>
    <source>
        <strain evidence="7 8">6D36</strain>
    </source>
</reference>
<comment type="subcellular location">
    <subcellularLocation>
        <location evidence="6">Cytoplasm</location>
    </subcellularLocation>
</comment>
<dbReference type="Pfam" id="PF06325">
    <property type="entry name" value="PrmA"/>
    <property type="match status" value="1"/>
</dbReference>
<feature type="binding site" evidence="6">
    <location>
        <position position="200"/>
    </location>
    <ligand>
        <name>S-adenosyl-L-methionine</name>
        <dbReference type="ChEBI" id="CHEBI:59789"/>
    </ligand>
</feature>
<dbReference type="Gene3D" id="3.40.50.150">
    <property type="entry name" value="Vaccinia Virus protein VP39"/>
    <property type="match status" value="1"/>
</dbReference>
<comment type="function">
    <text evidence="6">Methylates ribosomal protein L11.</text>
</comment>
<evidence type="ECO:0000256" key="2">
    <source>
        <dbReference type="ARBA" id="ARBA00022490"/>
    </source>
</evidence>
<evidence type="ECO:0000313" key="8">
    <source>
        <dbReference type="Proteomes" id="UP000594459"/>
    </source>
</evidence>
<comment type="similarity">
    <text evidence="1 6">Belongs to the methyltransferase superfamily. PrmA family.</text>
</comment>
<keyword evidence="7" id="KW-0689">Ribosomal protein</keyword>
<dbReference type="CDD" id="cd02440">
    <property type="entry name" value="AdoMet_MTases"/>
    <property type="match status" value="1"/>
</dbReference>
<dbReference type="EMBL" id="CP064654">
    <property type="protein sequence ID" value="QPD00197.1"/>
    <property type="molecule type" value="Genomic_DNA"/>
</dbReference>
<dbReference type="GO" id="GO:0008276">
    <property type="term" value="F:protein methyltransferase activity"/>
    <property type="evidence" value="ECO:0007669"/>
    <property type="project" value="UniProtKB-UniRule"/>
</dbReference>
<dbReference type="PANTHER" id="PTHR43648:SF1">
    <property type="entry name" value="ELECTRON TRANSFER FLAVOPROTEIN BETA SUBUNIT LYSINE METHYLTRANSFERASE"/>
    <property type="match status" value="1"/>
</dbReference>
<evidence type="ECO:0000256" key="3">
    <source>
        <dbReference type="ARBA" id="ARBA00022603"/>
    </source>
</evidence>
<dbReference type="GO" id="GO:0032259">
    <property type="term" value="P:methylation"/>
    <property type="evidence" value="ECO:0007669"/>
    <property type="project" value="UniProtKB-KW"/>
</dbReference>
<dbReference type="InterPro" id="IPR029063">
    <property type="entry name" value="SAM-dependent_MTases_sf"/>
</dbReference>
<dbReference type="PANTHER" id="PTHR43648">
    <property type="entry name" value="ELECTRON TRANSFER FLAVOPROTEIN BETA SUBUNIT LYSINE METHYLTRANSFERASE"/>
    <property type="match status" value="1"/>
</dbReference>
<accession>A0A7S8F6U2</accession>
<sequence length="319" mass="34944">MPASRKRHSTSVSPRKTPVADTWKIVGECSKDEARHALVAYEEIPDWPEDWVVTGMEVADDRPEEWTLEVYLDRKPTLADLRRVGKLFEGKAPPLFAEQLPDTDWVTESQKNVEPIYAGRFHVRTRDHAPDVRAVDFVIPASQAFGTGQHNTTAGCLAMLDLMKREGVAARNIADIGTGTGLLAFAAMHLWPGARATASDIDAVCAGVVEENAGLNGVALGANAGELTMVIADGMDDPLLKVRGPYDLFIANILAGPLVELAQEFSEAVPPGGNLLLAGLLETQEARVRSAYRQRGFRLARRLVNGDWSILWLRKSRVR</sequence>
<name>A0A7S8F6U2_9SPHN</name>
<feature type="binding site" evidence="6">
    <location>
        <position position="252"/>
    </location>
    <ligand>
        <name>S-adenosyl-L-methionine</name>
        <dbReference type="ChEBI" id="CHEBI:59789"/>
    </ligand>
</feature>